<dbReference type="Pfam" id="PF01494">
    <property type="entry name" value="FAD_binding_3"/>
    <property type="match status" value="1"/>
</dbReference>
<dbReference type="SUPFAM" id="SSF51905">
    <property type="entry name" value="FAD/NAD(P)-binding domain"/>
    <property type="match status" value="1"/>
</dbReference>
<keyword evidence="4" id="KW-0560">Oxidoreductase</keyword>
<dbReference type="GO" id="GO:0016614">
    <property type="term" value="F:oxidoreductase activity, acting on CH-OH group of donors"/>
    <property type="evidence" value="ECO:0007669"/>
    <property type="project" value="InterPro"/>
</dbReference>
<reference evidence="8" key="1">
    <citation type="submission" date="2020-05" db="EMBL/GenBank/DDBJ databases">
        <authorList>
            <person name="Chiriac C."/>
            <person name="Salcher M."/>
            <person name="Ghai R."/>
            <person name="Kavagutti S V."/>
        </authorList>
    </citation>
    <scope>NUCLEOTIDE SEQUENCE</scope>
</reference>
<feature type="domain" description="Glucose-methanol-choline oxidoreductase C-terminal" evidence="7">
    <location>
        <begin position="353"/>
        <end position="474"/>
    </location>
</feature>
<dbReference type="PANTHER" id="PTHR46056">
    <property type="entry name" value="LONG-CHAIN-ALCOHOL OXIDASE"/>
    <property type="match status" value="1"/>
</dbReference>
<dbReference type="InterPro" id="IPR002938">
    <property type="entry name" value="FAD-bd"/>
</dbReference>
<dbReference type="InterPro" id="IPR036188">
    <property type="entry name" value="FAD/NAD-bd_sf"/>
</dbReference>
<evidence type="ECO:0000256" key="2">
    <source>
        <dbReference type="ARBA" id="ARBA00022630"/>
    </source>
</evidence>
<evidence type="ECO:0000256" key="4">
    <source>
        <dbReference type="ARBA" id="ARBA00023002"/>
    </source>
</evidence>
<keyword evidence="3" id="KW-0274">FAD</keyword>
<sequence length="489" mass="52929">MNSMQQIWDDANESKMSCEVLIIGSGAGGSPTAALLAEAGFDVLVVEEGRWVEQGTVAPFSLDQMEQQYRGGGVTVALGLPSIAYTEGRCAGGGTEVNSGLYRRPPTEVVERWRDRWDVRDLDPDELMKTATEVETDINVTHLPGPASVPSQLLRQGADALGWKHDESPRWMTYPDGNPRNGQRQSMTRTYLPRAAKAGARILTQCRVNKINIAHGKATYADISLANGQAGRISFKFVFVCGGAIQTPAILQRSGLRKNIGQTLAVHPTVKLSARFADAINVPDDVPVHQVKEFAPDLSFGGSASHAGLIALSLLDQWSDFKGAIEDWRNMAVYYAAITSEGRGRVMSVPGLVDPVVTYRLTARDRELLRSGLSRLSLLMLEAGATEVYPAFRGAPIVRGRKDLATLQKRFSANKASVMTVHLCSTVPLGENRDLCGAGSYGLVHETKNVYVNDASLLPDAPGVNPQASVMAIAVRNARHFIAQEKPHA</sequence>
<feature type="domain" description="Glucose-methanol-choline oxidoreductase N-terminal" evidence="5">
    <location>
        <begin position="66"/>
        <end position="268"/>
    </location>
</feature>
<organism evidence="8">
    <name type="scientific">freshwater metagenome</name>
    <dbReference type="NCBI Taxonomy" id="449393"/>
    <lineage>
        <taxon>unclassified sequences</taxon>
        <taxon>metagenomes</taxon>
        <taxon>ecological metagenomes</taxon>
    </lineage>
</organism>
<evidence type="ECO:0000259" key="6">
    <source>
        <dbReference type="Pfam" id="PF01494"/>
    </source>
</evidence>
<dbReference type="GO" id="GO:0071949">
    <property type="term" value="F:FAD binding"/>
    <property type="evidence" value="ECO:0007669"/>
    <property type="project" value="InterPro"/>
</dbReference>
<gene>
    <name evidence="8" type="ORF">UFOPK1960_00319</name>
</gene>
<keyword evidence="2" id="KW-0285">Flavoprotein</keyword>
<evidence type="ECO:0000259" key="7">
    <source>
        <dbReference type="Pfam" id="PF05199"/>
    </source>
</evidence>
<dbReference type="InterPro" id="IPR000172">
    <property type="entry name" value="GMC_OxRdtase_N"/>
</dbReference>
<comment type="similarity">
    <text evidence="1">Belongs to the GMC oxidoreductase family.</text>
</comment>
<evidence type="ECO:0000313" key="8">
    <source>
        <dbReference type="EMBL" id="CAB4624966.1"/>
    </source>
</evidence>
<evidence type="ECO:0000256" key="3">
    <source>
        <dbReference type="ARBA" id="ARBA00022827"/>
    </source>
</evidence>
<dbReference type="Gene3D" id="3.50.50.60">
    <property type="entry name" value="FAD/NAD(P)-binding domain"/>
    <property type="match status" value="2"/>
</dbReference>
<dbReference type="Pfam" id="PF00732">
    <property type="entry name" value="GMC_oxred_N"/>
    <property type="match status" value="1"/>
</dbReference>
<dbReference type="EMBL" id="CAEZVL010000029">
    <property type="protein sequence ID" value="CAB4624966.1"/>
    <property type="molecule type" value="Genomic_DNA"/>
</dbReference>
<accession>A0A6J6IKB5</accession>
<proteinExistence type="inferred from homology"/>
<dbReference type="AlphaFoldDB" id="A0A6J6IKB5"/>
<dbReference type="PANTHER" id="PTHR46056:SF12">
    <property type="entry name" value="LONG-CHAIN-ALCOHOL OXIDASE"/>
    <property type="match status" value="1"/>
</dbReference>
<protein>
    <submittedName>
        <fullName evidence="8">Unannotated protein</fullName>
    </submittedName>
</protein>
<evidence type="ECO:0000256" key="1">
    <source>
        <dbReference type="ARBA" id="ARBA00010790"/>
    </source>
</evidence>
<evidence type="ECO:0000259" key="5">
    <source>
        <dbReference type="Pfam" id="PF00732"/>
    </source>
</evidence>
<name>A0A6J6IKB5_9ZZZZ</name>
<dbReference type="Pfam" id="PF05199">
    <property type="entry name" value="GMC_oxred_C"/>
    <property type="match status" value="1"/>
</dbReference>
<dbReference type="InterPro" id="IPR007867">
    <property type="entry name" value="GMC_OxRtase_C"/>
</dbReference>
<feature type="domain" description="FAD-binding" evidence="6">
    <location>
        <begin position="18"/>
        <end position="51"/>
    </location>
</feature>